<sequence>MSLVRKVIVVPVTLIHTSDPGWSNLSRLSGATSDDRLIFIFKKVPETNVQDGPTRQANGIFRSFRMTQTKSHIQIPTKLHVNIANDGQASIMEPLKVQILIRFQVNKTLLCLDPVDFRLTSMMVIMKSLTSRLTDIGKTESAGNSLGFRLDPYVFSDLDISKIVPSCYLLNLYHHHQLEVTIGFSLNGSSNRTIACVCPIKIISGVDYDLDTERPVPPRYSVGEVQFKGYRSNIIL</sequence>
<dbReference type="Proteomes" id="UP001433508">
    <property type="component" value="Unassembled WGS sequence"/>
</dbReference>
<dbReference type="EMBL" id="MU971445">
    <property type="protein sequence ID" value="KAK9234855.1"/>
    <property type="molecule type" value="Genomic_DNA"/>
</dbReference>
<protein>
    <submittedName>
        <fullName evidence="1">Uncharacterized protein</fullName>
    </submittedName>
</protein>
<evidence type="ECO:0000313" key="2">
    <source>
        <dbReference type="Proteomes" id="UP001433508"/>
    </source>
</evidence>
<reference evidence="2" key="1">
    <citation type="journal article" date="2024" name="Front. Bioeng. Biotechnol.">
        <title>Genome-scale model development and genomic sequencing of the oleaginous clade Lipomyces.</title>
        <authorList>
            <person name="Czajka J.J."/>
            <person name="Han Y."/>
            <person name="Kim J."/>
            <person name="Mondo S.J."/>
            <person name="Hofstad B.A."/>
            <person name="Robles A."/>
            <person name="Haridas S."/>
            <person name="Riley R."/>
            <person name="LaButti K."/>
            <person name="Pangilinan J."/>
            <person name="Andreopoulos W."/>
            <person name="Lipzen A."/>
            <person name="Yan J."/>
            <person name="Wang M."/>
            <person name="Ng V."/>
            <person name="Grigoriev I.V."/>
            <person name="Spatafora J.W."/>
            <person name="Magnuson J.K."/>
            <person name="Baker S.E."/>
            <person name="Pomraning K.R."/>
        </authorList>
    </citation>
    <scope>NUCLEOTIDE SEQUENCE [LARGE SCALE GENOMIC DNA]</scope>
    <source>
        <strain evidence="2">CBS 7786</strain>
    </source>
</reference>
<gene>
    <name evidence="1" type="ORF">V1525DRAFT_30901</name>
</gene>
<organism evidence="1 2">
    <name type="scientific">Lipomyces kononenkoae</name>
    <name type="common">Yeast</name>
    <dbReference type="NCBI Taxonomy" id="34357"/>
    <lineage>
        <taxon>Eukaryota</taxon>
        <taxon>Fungi</taxon>
        <taxon>Dikarya</taxon>
        <taxon>Ascomycota</taxon>
        <taxon>Saccharomycotina</taxon>
        <taxon>Lipomycetes</taxon>
        <taxon>Lipomycetales</taxon>
        <taxon>Lipomycetaceae</taxon>
        <taxon>Lipomyces</taxon>
    </lineage>
</organism>
<keyword evidence="2" id="KW-1185">Reference proteome</keyword>
<proteinExistence type="predicted"/>
<comment type="caution">
    <text evidence="1">The sequence shown here is derived from an EMBL/GenBank/DDBJ whole genome shotgun (WGS) entry which is preliminary data.</text>
</comment>
<evidence type="ECO:0000313" key="1">
    <source>
        <dbReference type="EMBL" id="KAK9234855.1"/>
    </source>
</evidence>
<name>A0ACC3ST91_LIPKO</name>
<accession>A0ACC3ST91</accession>